<dbReference type="SUPFAM" id="SSF52518">
    <property type="entry name" value="Thiamin diphosphate-binding fold (THDP-binding)"/>
    <property type="match status" value="1"/>
</dbReference>
<sequence length="369" mass="41610">MAAKATLHRESLVPFVQILDPDGMANPTDVVELGLKPHDFKALYRWMVLARTFDERALALQRQGRLGTYAPLLGQEAAQVGSGYALKPEDWVFPSYREHAVLAMRGQSWVQLFTFWGGNEEGNRIPEGIRNFMVCVPIATQILHATGAAWAAKIKGEKSCAIVYFGDGATSEGDFHEGLNFAGVFKVPVVFFCQNNQYAISVPRTRQTASETIAQKAIAYGFEGVQVDGNDVFAVYKATKDALEKARDGGGPTLIEAVTYRLTHHTTADDWTRYRPAEEVEMWKQKDPIKRLRLYLEKQGLWSEQDEAKLLEEAKNEIAQAVAQYEALPKRNVEDIFKYMYAEMPWNLKEQLQELKEYLAEHGGDLPKE</sequence>
<name>H5S916_9BACT</name>
<feature type="domain" description="Dehydrogenase E1 component" evidence="6">
    <location>
        <begin position="44"/>
        <end position="333"/>
    </location>
</feature>
<comment type="cofactor">
    <cofactor evidence="1 4">
        <name>thiamine diphosphate</name>
        <dbReference type="ChEBI" id="CHEBI:58937"/>
    </cofactor>
</comment>
<evidence type="ECO:0000256" key="2">
    <source>
        <dbReference type="ARBA" id="ARBA00023002"/>
    </source>
</evidence>
<evidence type="ECO:0000259" key="6">
    <source>
        <dbReference type="Pfam" id="PF00676"/>
    </source>
</evidence>
<dbReference type="GO" id="GO:0009083">
    <property type="term" value="P:branched-chain amino acid catabolic process"/>
    <property type="evidence" value="ECO:0007669"/>
    <property type="project" value="TreeGrafter"/>
</dbReference>
<dbReference type="PANTHER" id="PTHR43380:SF1">
    <property type="entry name" value="2-OXOISOVALERATE DEHYDROGENASE SUBUNIT ALPHA, MITOCHONDRIAL"/>
    <property type="match status" value="1"/>
</dbReference>
<keyword evidence="2 4" id="KW-0560">Oxidoreductase</keyword>
<comment type="function">
    <text evidence="4">The pyruvate dehydrogenase complex catalyzes the overall conversion of pyruvate to acetyl-CoA and CO(2). It contains multiple copies of three enzymatic components: pyruvate dehydrogenase (E1), dihydrolipoamide acetyltransferase (E2) and lipoamide dehydrogenase (E3).</text>
</comment>
<evidence type="ECO:0000256" key="3">
    <source>
        <dbReference type="ARBA" id="ARBA00023052"/>
    </source>
</evidence>
<dbReference type="EC" id="1.2.4.1" evidence="4"/>
<keyword evidence="5" id="KW-0175">Coiled coil</keyword>
<dbReference type="NCBIfam" id="TIGR03181">
    <property type="entry name" value="PDH_E1_alph_x"/>
    <property type="match status" value="1"/>
</dbReference>
<keyword evidence="4 7" id="KW-0670">Pyruvate</keyword>
<feature type="coiled-coil region" evidence="5">
    <location>
        <begin position="304"/>
        <end position="331"/>
    </location>
</feature>
<dbReference type="Gene3D" id="3.40.50.970">
    <property type="match status" value="1"/>
</dbReference>
<reference evidence="7" key="1">
    <citation type="journal article" date="2005" name="Environ. Microbiol.">
        <title>Genetic and functional properties of uncultivated thermophilic crenarchaeotes from a subsurface gold mine as revealed by analysis of genome fragments.</title>
        <authorList>
            <person name="Nunoura T."/>
            <person name="Hirayama H."/>
            <person name="Takami H."/>
            <person name="Oida H."/>
            <person name="Nishi S."/>
            <person name="Shimamura S."/>
            <person name="Suzuki Y."/>
            <person name="Inagaki F."/>
            <person name="Takai K."/>
            <person name="Nealson K.H."/>
            <person name="Horikoshi K."/>
        </authorList>
    </citation>
    <scope>NUCLEOTIDE SEQUENCE</scope>
</reference>
<comment type="subunit">
    <text evidence="4">Heterodimer of an alpha and a beta chain.</text>
</comment>
<gene>
    <name evidence="7" type="ORF">HGMM_F02E06C16</name>
</gene>
<reference evidence="7" key="2">
    <citation type="journal article" date="2012" name="PLoS ONE">
        <title>A Deeply Branching Thermophilic Bacterium with an Ancient Acetyl-CoA Pathway Dominates a Subsurface Ecosystem.</title>
        <authorList>
            <person name="Takami H."/>
            <person name="Noguchi H."/>
            <person name="Takaki Y."/>
            <person name="Uchiyama I."/>
            <person name="Toyoda A."/>
            <person name="Nishi S."/>
            <person name="Chee G.-J."/>
            <person name="Arai W."/>
            <person name="Nunoura T."/>
            <person name="Itoh T."/>
            <person name="Hattori M."/>
            <person name="Takai K."/>
        </authorList>
    </citation>
    <scope>NUCLEOTIDE SEQUENCE</scope>
</reference>
<accession>H5S916</accession>
<dbReference type="InterPro" id="IPR029061">
    <property type="entry name" value="THDP-binding"/>
</dbReference>
<evidence type="ECO:0000256" key="4">
    <source>
        <dbReference type="RuleBase" id="RU366007"/>
    </source>
</evidence>
<organism evidence="7">
    <name type="scientific">uncultured Acetothermia bacterium</name>
    <dbReference type="NCBI Taxonomy" id="236499"/>
    <lineage>
        <taxon>Bacteria</taxon>
        <taxon>Candidatus Bipolaricaulota</taxon>
        <taxon>environmental samples</taxon>
    </lineage>
</organism>
<proteinExistence type="predicted"/>
<dbReference type="Pfam" id="PF00676">
    <property type="entry name" value="E1_dh"/>
    <property type="match status" value="1"/>
</dbReference>
<dbReference type="InterPro" id="IPR050771">
    <property type="entry name" value="Alpha-ketoacid_DH_E1_comp"/>
</dbReference>
<evidence type="ECO:0000256" key="5">
    <source>
        <dbReference type="SAM" id="Coils"/>
    </source>
</evidence>
<dbReference type="CDD" id="cd02000">
    <property type="entry name" value="TPP_E1_PDC_ADC_BCADC"/>
    <property type="match status" value="1"/>
</dbReference>
<dbReference type="GO" id="GO:0004739">
    <property type="term" value="F:pyruvate dehydrogenase (acetyl-transferring) activity"/>
    <property type="evidence" value="ECO:0007669"/>
    <property type="project" value="UniProtKB-UniRule"/>
</dbReference>
<dbReference type="EMBL" id="AP011636">
    <property type="protein sequence ID" value="BAL52652.1"/>
    <property type="molecule type" value="Genomic_DNA"/>
</dbReference>
<dbReference type="InterPro" id="IPR017596">
    <property type="entry name" value="PdhA/BkdA"/>
</dbReference>
<comment type="catalytic activity">
    <reaction evidence="4">
        <text>N(6)-[(R)-lipoyl]-L-lysyl-[protein] + pyruvate + H(+) = N(6)-[(R)-S(8)-acetyldihydrolipoyl]-L-lysyl-[protein] + CO2</text>
        <dbReference type="Rhea" id="RHEA:19189"/>
        <dbReference type="Rhea" id="RHEA-COMP:10474"/>
        <dbReference type="Rhea" id="RHEA-COMP:10478"/>
        <dbReference type="ChEBI" id="CHEBI:15361"/>
        <dbReference type="ChEBI" id="CHEBI:15378"/>
        <dbReference type="ChEBI" id="CHEBI:16526"/>
        <dbReference type="ChEBI" id="CHEBI:83099"/>
        <dbReference type="ChEBI" id="CHEBI:83111"/>
        <dbReference type="EC" id="1.2.4.1"/>
    </reaction>
</comment>
<keyword evidence="3 4" id="KW-0786">Thiamine pyrophosphate</keyword>
<protein>
    <recommendedName>
        <fullName evidence="4">Pyruvate dehydrogenase E1 component subunit alpha</fullName>
        <ecNumber evidence="4">1.2.4.1</ecNumber>
    </recommendedName>
</protein>
<dbReference type="InterPro" id="IPR001017">
    <property type="entry name" value="DH_E1"/>
</dbReference>
<evidence type="ECO:0000256" key="1">
    <source>
        <dbReference type="ARBA" id="ARBA00001964"/>
    </source>
</evidence>
<dbReference type="AlphaFoldDB" id="H5S916"/>
<evidence type="ECO:0000313" key="7">
    <source>
        <dbReference type="EMBL" id="BAL52652.1"/>
    </source>
</evidence>
<dbReference type="PANTHER" id="PTHR43380">
    <property type="entry name" value="2-OXOISOVALERATE DEHYDROGENASE SUBUNIT ALPHA, MITOCHONDRIAL"/>
    <property type="match status" value="1"/>
</dbReference>